<evidence type="ECO:0000256" key="6">
    <source>
        <dbReference type="ARBA" id="ARBA00038076"/>
    </source>
</evidence>
<organism evidence="10 11">
    <name type="scientific">Luteolibacter soli</name>
    <dbReference type="NCBI Taxonomy" id="3135280"/>
    <lineage>
        <taxon>Bacteria</taxon>
        <taxon>Pseudomonadati</taxon>
        <taxon>Verrucomicrobiota</taxon>
        <taxon>Verrucomicrobiia</taxon>
        <taxon>Verrucomicrobiales</taxon>
        <taxon>Verrucomicrobiaceae</taxon>
        <taxon>Luteolibacter</taxon>
    </lineage>
</organism>
<accession>A0ABU9AYG8</accession>
<protein>
    <submittedName>
        <fullName evidence="10">ABC transporter permease</fullName>
    </submittedName>
</protein>
<dbReference type="Proteomes" id="UP001371305">
    <property type="component" value="Unassembled WGS sequence"/>
</dbReference>
<feature type="domain" description="MacB-like periplasmic core" evidence="9">
    <location>
        <begin position="24"/>
        <end position="243"/>
    </location>
</feature>
<proteinExistence type="inferred from homology"/>
<keyword evidence="2" id="KW-1003">Cell membrane</keyword>
<evidence type="ECO:0000256" key="7">
    <source>
        <dbReference type="SAM" id="Phobius"/>
    </source>
</evidence>
<dbReference type="PANTHER" id="PTHR30572">
    <property type="entry name" value="MEMBRANE COMPONENT OF TRANSPORTER-RELATED"/>
    <property type="match status" value="1"/>
</dbReference>
<evidence type="ECO:0000259" key="9">
    <source>
        <dbReference type="Pfam" id="PF12704"/>
    </source>
</evidence>
<dbReference type="InterPro" id="IPR025857">
    <property type="entry name" value="MacB_PCD"/>
</dbReference>
<keyword evidence="11" id="KW-1185">Reference proteome</keyword>
<evidence type="ECO:0000313" key="10">
    <source>
        <dbReference type="EMBL" id="MEK7951994.1"/>
    </source>
</evidence>
<reference evidence="10 11" key="1">
    <citation type="submission" date="2024-04" db="EMBL/GenBank/DDBJ databases">
        <title>Luteolibacter sp. isolated from soil.</title>
        <authorList>
            <person name="An J."/>
        </authorList>
    </citation>
    <scope>NUCLEOTIDE SEQUENCE [LARGE SCALE GENOMIC DNA]</scope>
    <source>
        <strain evidence="10 11">Y139</strain>
    </source>
</reference>
<dbReference type="InterPro" id="IPR003838">
    <property type="entry name" value="ABC3_permease_C"/>
</dbReference>
<dbReference type="Pfam" id="PF12704">
    <property type="entry name" value="MacB_PCD"/>
    <property type="match status" value="1"/>
</dbReference>
<dbReference type="RefSeq" id="WP_341405753.1">
    <property type="nucleotide sequence ID" value="NZ_JBBUKT010000006.1"/>
</dbReference>
<feature type="transmembrane region" description="Helical" evidence="7">
    <location>
        <begin position="281"/>
        <end position="305"/>
    </location>
</feature>
<evidence type="ECO:0000313" key="11">
    <source>
        <dbReference type="Proteomes" id="UP001371305"/>
    </source>
</evidence>
<sequence>MMSMFWNAFIIALREIRRNLMRAFLTVIGVVIGVAAVVTLVTLGRGATQTVKSQIEKVGSNLLTLRPGQGWGPQSAALFSQQDLDAVRDQVPGIRAIAPMSNTSVQAISDEEARQTDVQGTTPSYFPIGNWQIADGRFFTDEEVVDGATVAVIGETIRKELFPKEDALGKKIRLQNTAVTVIGVTTVKGQAGWGDDLDDNIIIPITTLQRRLNGQMSKQNLGQIMISTEDGYPSEAVVADLNSLMRERRHLSHNQQNNFSAFDSRQIADAVSSSTKVMTSLLGAVAGVSLLVGGIGIMNIMLVSVTERTREIGIRMAIGARAREVMLQFLVEAVTLSCVGGLCGIALAYGLCVWLATLVGAPFAFDPKINGIAFIFSAAIGILFGFMPARRAAGLDPIEALRHE</sequence>
<feature type="domain" description="ABC3 transporter permease C-terminal" evidence="8">
    <location>
        <begin position="284"/>
        <end position="397"/>
    </location>
</feature>
<dbReference type="InterPro" id="IPR050250">
    <property type="entry name" value="Macrolide_Exporter_MacB"/>
</dbReference>
<feature type="transmembrane region" description="Helical" evidence="7">
    <location>
        <begin position="326"/>
        <end position="357"/>
    </location>
</feature>
<feature type="transmembrane region" description="Helical" evidence="7">
    <location>
        <begin position="369"/>
        <end position="387"/>
    </location>
</feature>
<name>A0ABU9AYG8_9BACT</name>
<keyword evidence="5 7" id="KW-0472">Membrane</keyword>
<evidence type="ECO:0000259" key="8">
    <source>
        <dbReference type="Pfam" id="PF02687"/>
    </source>
</evidence>
<gene>
    <name evidence="10" type="ORF">WKV53_15875</name>
</gene>
<evidence type="ECO:0000256" key="5">
    <source>
        <dbReference type="ARBA" id="ARBA00023136"/>
    </source>
</evidence>
<keyword evidence="4 7" id="KW-1133">Transmembrane helix</keyword>
<comment type="subcellular location">
    <subcellularLocation>
        <location evidence="1">Cell membrane</location>
        <topology evidence="1">Multi-pass membrane protein</topology>
    </subcellularLocation>
</comment>
<dbReference type="EMBL" id="JBBUKT010000006">
    <property type="protein sequence ID" value="MEK7951994.1"/>
    <property type="molecule type" value="Genomic_DNA"/>
</dbReference>
<comment type="similarity">
    <text evidence="6">Belongs to the ABC-4 integral membrane protein family.</text>
</comment>
<evidence type="ECO:0000256" key="3">
    <source>
        <dbReference type="ARBA" id="ARBA00022692"/>
    </source>
</evidence>
<comment type="caution">
    <text evidence="10">The sequence shown here is derived from an EMBL/GenBank/DDBJ whole genome shotgun (WGS) entry which is preliminary data.</text>
</comment>
<dbReference type="PANTHER" id="PTHR30572:SF4">
    <property type="entry name" value="ABC TRANSPORTER PERMEASE YTRF"/>
    <property type="match status" value="1"/>
</dbReference>
<dbReference type="Pfam" id="PF02687">
    <property type="entry name" value="FtsX"/>
    <property type="match status" value="1"/>
</dbReference>
<evidence type="ECO:0000256" key="2">
    <source>
        <dbReference type="ARBA" id="ARBA00022475"/>
    </source>
</evidence>
<keyword evidence="3 7" id="KW-0812">Transmembrane</keyword>
<evidence type="ECO:0000256" key="1">
    <source>
        <dbReference type="ARBA" id="ARBA00004651"/>
    </source>
</evidence>
<evidence type="ECO:0000256" key="4">
    <source>
        <dbReference type="ARBA" id="ARBA00022989"/>
    </source>
</evidence>